<dbReference type="Proteomes" id="UP001217089">
    <property type="component" value="Unassembled WGS sequence"/>
</dbReference>
<organism evidence="1 2">
    <name type="scientific">Tegillarca granosa</name>
    <name type="common">Malaysian cockle</name>
    <name type="synonym">Anadara granosa</name>
    <dbReference type="NCBI Taxonomy" id="220873"/>
    <lineage>
        <taxon>Eukaryota</taxon>
        <taxon>Metazoa</taxon>
        <taxon>Spiralia</taxon>
        <taxon>Lophotrochozoa</taxon>
        <taxon>Mollusca</taxon>
        <taxon>Bivalvia</taxon>
        <taxon>Autobranchia</taxon>
        <taxon>Pteriomorphia</taxon>
        <taxon>Arcoida</taxon>
        <taxon>Arcoidea</taxon>
        <taxon>Arcidae</taxon>
        <taxon>Tegillarca</taxon>
    </lineage>
</organism>
<evidence type="ECO:0000313" key="1">
    <source>
        <dbReference type="EMBL" id="KAJ8305434.1"/>
    </source>
</evidence>
<gene>
    <name evidence="1" type="ORF">KUTeg_015979</name>
</gene>
<reference evidence="1 2" key="1">
    <citation type="submission" date="2022-12" db="EMBL/GenBank/DDBJ databases">
        <title>Chromosome-level genome of Tegillarca granosa.</title>
        <authorList>
            <person name="Kim J."/>
        </authorList>
    </citation>
    <scope>NUCLEOTIDE SEQUENCE [LARGE SCALE GENOMIC DNA]</scope>
    <source>
        <strain evidence="1">Teg-2019</strain>
        <tissue evidence="1">Adductor muscle</tissue>
    </source>
</reference>
<accession>A0ABQ9EJH8</accession>
<keyword evidence="2" id="KW-1185">Reference proteome</keyword>
<evidence type="ECO:0000313" key="2">
    <source>
        <dbReference type="Proteomes" id="UP001217089"/>
    </source>
</evidence>
<dbReference type="EMBL" id="JARBDR010000813">
    <property type="protein sequence ID" value="KAJ8305434.1"/>
    <property type="molecule type" value="Genomic_DNA"/>
</dbReference>
<protein>
    <submittedName>
        <fullName evidence="1">Uncharacterized protein</fullName>
    </submittedName>
</protein>
<name>A0ABQ9EJH8_TEGGR</name>
<comment type="caution">
    <text evidence="1">The sequence shown here is derived from an EMBL/GenBank/DDBJ whole genome shotgun (WGS) entry which is preliminary data.</text>
</comment>
<proteinExistence type="predicted"/>
<sequence>MLITLDQHHFAAHKSIYVLPIKLTLPDFGVPSDISALVETSMAAALACKAVLTISVGNCTDWGLICSGITLVVAPGLL</sequence>